<dbReference type="InterPro" id="IPR036206">
    <property type="entry name" value="ThiamineP_synth_sf"/>
</dbReference>
<protein>
    <submittedName>
        <fullName evidence="4">Thiamine phosphate synthase</fullName>
    </submittedName>
</protein>
<keyword evidence="2" id="KW-0784">Thiamine biosynthesis</keyword>
<dbReference type="GeneID" id="64981130"/>
<dbReference type="GO" id="GO:0004789">
    <property type="term" value="F:thiamine-phosphate diphosphorylase activity"/>
    <property type="evidence" value="ECO:0007669"/>
    <property type="project" value="TreeGrafter"/>
</dbReference>
<dbReference type="SUPFAM" id="SSF51391">
    <property type="entry name" value="Thiamin phosphate synthase"/>
    <property type="match status" value="1"/>
</dbReference>
<comment type="caution">
    <text evidence="4">The sequence shown here is derived from an EMBL/GenBank/DDBJ whole genome shotgun (WGS) entry which is preliminary data.</text>
</comment>
<evidence type="ECO:0000256" key="1">
    <source>
        <dbReference type="ARBA" id="ARBA00004948"/>
    </source>
</evidence>
<dbReference type="PANTHER" id="PTHR20857">
    <property type="entry name" value="THIAMINE-PHOSPHATE PYROPHOSPHORYLASE"/>
    <property type="match status" value="1"/>
</dbReference>
<dbReference type="Gene3D" id="3.20.20.70">
    <property type="entry name" value="Aldolase class I"/>
    <property type="match status" value="1"/>
</dbReference>
<organism evidence="4 5">
    <name type="scientific">Staphylococcus auricularis</name>
    <dbReference type="NCBI Taxonomy" id="29379"/>
    <lineage>
        <taxon>Bacteria</taxon>
        <taxon>Bacillati</taxon>
        <taxon>Bacillota</taxon>
        <taxon>Bacilli</taxon>
        <taxon>Bacillales</taxon>
        <taxon>Staphylococcaceae</taxon>
        <taxon>Staphylococcus</taxon>
    </lineage>
</organism>
<name>A0AAP8PNE8_9STAP</name>
<gene>
    <name evidence="4" type="ORF">CD158_08605</name>
</gene>
<dbReference type="EMBL" id="PPQW01000065">
    <property type="protein sequence ID" value="PNZ66381.1"/>
    <property type="molecule type" value="Genomic_DNA"/>
</dbReference>
<dbReference type="PANTHER" id="PTHR20857:SF23">
    <property type="entry name" value="THIAMINE BIOSYNTHETIC BIFUNCTIONAL ENZYME"/>
    <property type="match status" value="1"/>
</dbReference>
<accession>A0AAP8PNE8</accession>
<dbReference type="InterPro" id="IPR022998">
    <property type="entry name" value="ThiamineP_synth_TenI"/>
</dbReference>
<comment type="pathway">
    <text evidence="1">Cofactor biosynthesis; thiamine diphosphate biosynthesis.</text>
</comment>
<dbReference type="Proteomes" id="UP000242470">
    <property type="component" value="Unassembled WGS sequence"/>
</dbReference>
<dbReference type="CDD" id="cd00564">
    <property type="entry name" value="TMP_TenI"/>
    <property type="match status" value="1"/>
</dbReference>
<dbReference type="RefSeq" id="WP_059107056.1">
    <property type="nucleotide sequence ID" value="NZ_AP024589.1"/>
</dbReference>
<dbReference type="GO" id="GO:0009228">
    <property type="term" value="P:thiamine biosynthetic process"/>
    <property type="evidence" value="ECO:0007669"/>
    <property type="project" value="UniProtKB-KW"/>
</dbReference>
<dbReference type="AlphaFoldDB" id="A0AAP8PNE8"/>
<dbReference type="Pfam" id="PF02581">
    <property type="entry name" value="TMP-TENI"/>
    <property type="match status" value="1"/>
</dbReference>
<proteinExistence type="predicted"/>
<evidence type="ECO:0000256" key="2">
    <source>
        <dbReference type="ARBA" id="ARBA00022977"/>
    </source>
</evidence>
<reference evidence="4 5" key="1">
    <citation type="submission" date="2017-08" db="EMBL/GenBank/DDBJ databases">
        <title>Draft genome sequences of 64 type strains of genus Staph aureus.</title>
        <authorList>
            <person name="Cole K."/>
            <person name="Golubchik T."/>
            <person name="Russell J."/>
            <person name="Foster D."/>
            <person name="Llewelyn M."/>
            <person name="Wilson D."/>
            <person name="Crook D."/>
            <person name="Paul J."/>
        </authorList>
    </citation>
    <scope>NUCLEOTIDE SEQUENCE [LARGE SCALE GENOMIC DNA]</scope>
    <source>
        <strain evidence="4 5">NCTC 12101</strain>
    </source>
</reference>
<evidence type="ECO:0000313" key="5">
    <source>
        <dbReference type="Proteomes" id="UP000242470"/>
    </source>
</evidence>
<evidence type="ECO:0000313" key="4">
    <source>
        <dbReference type="EMBL" id="PNZ66381.1"/>
    </source>
</evidence>
<feature type="domain" description="Thiamine phosphate synthase/TenI" evidence="3">
    <location>
        <begin position="19"/>
        <end position="174"/>
    </location>
</feature>
<dbReference type="GO" id="GO:0005737">
    <property type="term" value="C:cytoplasm"/>
    <property type="evidence" value="ECO:0007669"/>
    <property type="project" value="TreeGrafter"/>
</dbReference>
<sequence length="193" mass="21342">MFVAITRYQALTEADAKHYTAIAPAIDYLILRTPMDTKSLVHWVNQALAHGFPKDKLMIHSDEKVLAQCHLTGIHFREGDPRAARYKQQHPDVIVSQATHHATSIQQASNDQLDFVLFGHLFNTASKPGQAPRSETEIQAALEIQDIPIIALGGINTKTINQVPSGFSGIAAISLFATQNLTTLTDLRKAWHK</sequence>
<evidence type="ECO:0000259" key="3">
    <source>
        <dbReference type="Pfam" id="PF02581"/>
    </source>
</evidence>
<dbReference type="InterPro" id="IPR013785">
    <property type="entry name" value="Aldolase_TIM"/>
</dbReference>